<dbReference type="SUPFAM" id="SSF161098">
    <property type="entry name" value="MetI-like"/>
    <property type="match status" value="1"/>
</dbReference>
<dbReference type="RefSeq" id="WP_229674699.1">
    <property type="nucleotide sequence ID" value="NZ_BMNA01000016.1"/>
</dbReference>
<feature type="transmembrane region" description="Helical" evidence="7">
    <location>
        <begin position="191"/>
        <end position="215"/>
    </location>
</feature>
<keyword evidence="2" id="KW-0813">Transport</keyword>
<dbReference type="PANTHER" id="PTHR30151:SF20">
    <property type="entry name" value="ABC TRANSPORTER PERMEASE PROTEIN HI_0355-RELATED"/>
    <property type="match status" value="1"/>
</dbReference>
<name>A0A917TBT2_9ACTN</name>
<comment type="subcellular location">
    <subcellularLocation>
        <location evidence="1">Cell membrane</location>
        <topology evidence="1">Multi-pass membrane protein</topology>
    </subcellularLocation>
</comment>
<sequence>MVVDSTLVATAPAGVPATRRSVADLPRWVGAAAGAVAVLLVWWLLSVTVFARSGAVPTPIAVVRQLWTDGWALYGPNVGVTTWSAVQGFLWGNLAAVAVATVALLVPVLEGLATQVAVLSYCIPLTAIGPIVLIVSDAGSRATSVFLAAISVFFTTVVACLLGWRAADRAALDLVRAYGGGRWAQLRKVQLVAALPNILAGLKIAAPAAFLGAVLGEYFGGVDSGMGVVITAAQTNLRVAQIWALALISGAVAGAGYALVGLLARLVAPWSTGADDPGRGRP</sequence>
<dbReference type="GO" id="GO:0005886">
    <property type="term" value="C:plasma membrane"/>
    <property type="evidence" value="ECO:0007669"/>
    <property type="project" value="UniProtKB-SubCell"/>
</dbReference>
<dbReference type="Proteomes" id="UP000655208">
    <property type="component" value="Unassembled WGS sequence"/>
</dbReference>
<evidence type="ECO:0000313" key="9">
    <source>
        <dbReference type="EMBL" id="GGM16563.1"/>
    </source>
</evidence>
<feature type="domain" description="ABC transmembrane type-1" evidence="8">
    <location>
        <begin position="93"/>
        <end position="269"/>
    </location>
</feature>
<keyword evidence="3" id="KW-1003">Cell membrane</keyword>
<evidence type="ECO:0000256" key="1">
    <source>
        <dbReference type="ARBA" id="ARBA00004651"/>
    </source>
</evidence>
<accession>A0A917TBT2</accession>
<evidence type="ECO:0000256" key="2">
    <source>
        <dbReference type="ARBA" id="ARBA00022448"/>
    </source>
</evidence>
<keyword evidence="6 7" id="KW-0472">Membrane</keyword>
<keyword evidence="4 7" id="KW-0812">Transmembrane</keyword>
<evidence type="ECO:0000256" key="5">
    <source>
        <dbReference type="ARBA" id="ARBA00022989"/>
    </source>
</evidence>
<reference evidence="9" key="1">
    <citation type="journal article" date="2014" name="Int. J. Syst. Evol. Microbiol.">
        <title>Complete genome sequence of Corynebacterium casei LMG S-19264T (=DSM 44701T), isolated from a smear-ripened cheese.</title>
        <authorList>
            <consortium name="US DOE Joint Genome Institute (JGI-PGF)"/>
            <person name="Walter F."/>
            <person name="Albersmeier A."/>
            <person name="Kalinowski J."/>
            <person name="Ruckert C."/>
        </authorList>
    </citation>
    <scope>NUCLEOTIDE SEQUENCE</scope>
    <source>
        <strain evidence="9">CGMCC 4.7308</strain>
    </source>
</reference>
<protein>
    <submittedName>
        <fullName evidence="9">ABC transporter permease</fullName>
    </submittedName>
</protein>
<evidence type="ECO:0000256" key="3">
    <source>
        <dbReference type="ARBA" id="ARBA00022475"/>
    </source>
</evidence>
<dbReference type="PANTHER" id="PTHR30151">
    <property type="entry name" value="ALKANE SULFONATE ABC TRANSPORTER-RELATED, MEMBRANE SUBUNIT"/>
    <property type="match status" value="1"/>
</dbReference>
<evidence type="ECO:0000259" key="8">
    <source>
        <dbReference type="Pfam" id="PF00528"/>
    </source>
</evidence>
<feature type="transmembrane region" description="Helical" evidence="7">
    <location>
        <begin position="142"/>
        <end position="164"/>
    </location>
</feature>
<evidence type="ECO:0000256" key="4">
    <source>
        <dbReference type="ARBA" id="ARBA00022692"/>
    </source>
</evidence>
<evidence type="ECO:0000256" key="7">
    <source>
        <dbReference type="SAM" id="Phobius"/>
    </source>
</evidence>
<comment type="caution">
    <text evidence="9">The sequence shown here is derived from an EMBL/GenBank/DDBJ whole genome shotgun (WGS) entry which is preliminary data.</text>
</comment>
<keyword evidence="5 7" id="KW-1133">Transmembrane helix</keyword>
<dbReference type="AlphaFoldDB" id="A0A917TBT2"/>
<feature type="transmembrane region" description="Helical" evidence="7">
    <location>
        <begin position="89"/>
        <end position="109"/>
    </location>
</feature>
<evidence type="ECO:0000313" key="10">
    <source>
        <dbReference type="Proteomes" id="UP000655208"/>
    </source>
</evidence>
<dbReference type="EMBL" id="BMNA01000016">
    <property type="protein sequence ID" value="GGM16563.1"/>
    <property type="molecule type" value="Genomic_DNA"/>
</dbReference>
<dbReference type="InterPro" id="IPR000515">
    <property type="entry name" value="MetI-like"/>
</dbReference>
<dbReference type="InterPro" id="IPR035906">
    <property type="entry name" value="MetI-like_sf"/>
</dbReference>
<reference evidence="9" key="2">
    <citation type="submission" date="2020-09" db="EMBL/GenBank/DDBJ databases">
        <authorList>
            <person name="Sun Q."/>
            <person name="Zhou Y."/>
        </authorList>
    </citation>
    <scope>NUCLEOTIDE SEQUENCE</scope>
    <source>
        <strain evidence="9">CGMCC 4.7308</strain>
    </source>
</reference>
<feature type="transmembrane region" description="Helical" evidence="7">
    <location>
        <begin position="242"/>
        <end position="264"/>
    </location>
</feature>
<dbReference type="CDD" id="cd06261">
    <property type="entry name" value="TM_PBP2"/>
    <property type="match status" value="1"/>
</dbReference>
<feature type="transmembrane region" description="Helical" evidence="7">
    <location>
        <begin position="28"/>
        <end position="45"/>
    </location>
</feature>
<gene>
    <name evidence="9" type="ORF">GCM10011594_40840</name>
</gene>
<feature type="transmembrane region" description="Helical" evidence="7">
    <location>
        <begin position="116"/>
        <end position="136"/>
    </location>
</feature>
<dbReference type="GO" id="GO:0055085">
    <property type="term" value="P:transmembrane transport"/>
    <property type="evidence" value="ECO:0007669"/>
    <property type="project" value="InterPro"/>
</dbReference>
<organism evidence="9 10">
    <name type="scientific">Nakamurella endophytica</name>
    <dbReference type="NCBI Taxonomy" id="1748367"/>
    <lineage>
        <taxon>Bacteria</taxon>
        <taxon>Bacillati</taxon>
        <taxon>Actinomycetota</taxon>
        <taxon>Actinomycetes</taxon>
        <taxon>Nakamurellales</taxon>
        <taxon>Nakamurellaceae</taxon>
        <taxon>Nakamurella</taxon>
    </lineage>
</organism>
<evidence type="ECO:0000256" key="6">
    <source>
        <dbReference type="ARBA" id="ARBA00023136"/>
    </source>
</evidence>
<keyword evidence="10" id="KW-1185">Reference proteome</keyword>
<dbReference type="Pfam" id="PF00528">
    <property type="entry name" value="BPD_transp_1"/>
    <property type="match status" value="1"/>
</dbReference>
<proteinExistence type="predicted"/>